<dbReference type="GO" id="GO:0007165">
    <property type="term" value="P:signal transduction"/>
    <property type="evidence" value="ECO:0007669"/>
    <property type="project" value="InterPro"/>
</dbReference>
<dbReference type="InterPro" id="IPR036971">
    <property type="entry name" value="PDEase_catalytic_dom_sf"/>
</dbReference>
<dbReference type="InParanoid" id="F0YF22"/>
<name>F0YF22_AURAN</name>
<dbReference type="PROSITE" id="PS51845">
    <property type="entry name" value="PDEASE_I_2"/>
    <property type="match status" value="1"/>
</dbReference>
<evidence type="ECO:0000256" key="4">
    <source>
        <dbReference type="PIRSR" id="PIRSR623088-3"/>
    </source>
</evidence>
<dbReference type="GO" id="GO:0046872">
    <property type="term" value="F:metal ion binding"/>
    <property type="evidence" value="ECO:0007669"/>
    <property type="project" value="UniProtKB-KW"/>
</dbReference>
<evidence type="ECO:0000259" key="5">
    <source>
        <dbReference type="PROSITE" id="PS51845"/>
    </source>
</evidence>
<dbReference type="SMART" id="SM00471">
    <property type="entry name" value="HDc"/>
    <property type="match status" value="1"/>
</dbReference>
<evidence type="ECO:0000256" key="3">
    <source>
        <dbReference type="PIRSR" id="PIRSR623088-1"/>
    </source>
</evidence>
<feature type="domain" description="PDEase" evidence="5">
    <location>
        <begin position="1"/>
        <end position="266"/>
    </location>
</feature>
<sequence>MPNNPYHNSRHVTDVTQCMYTLLLATKVAHRLEPIELAAAFVGAICHDLDHPGLSNTWQNNEQTELARKYDGESPLEHHHLDEFVALAAKYDLLGNIEPAQAARFKEIVTEMILATDMARHAKLMEKITASLTDKAFDPMHDEVGINLLLAIALKCSDISNQVRPWTVANRWNAVVYEEFYAEGDLDRAKGRAVAPLQDRTSNDVNKSSVGFIRFIVKPLFQIYADIMKRCADLDDRSMVDSRAVEECLYILDDNMQRYENALNGMDNENTEAQFETLDALADQVGDGGAAAPNCVEINHWFGGSPPNFRTLYLGQIEVDSADFWTNRLLSSSSRSTAENLASKRSHTRTLKSG</sequence>
<dbReference type="InterPro" id="IPR003607">
    <property type="entry name" value="HD/PDEase_dom"/>
</dbReference>
<feature type="binding site" evidence="4">
    <location>
        <position position="11"/>
    </location>
    <ligand>
        <name>Zn(2+)</name>
        <dbReference type="ChEBI" id="CHEBI:29105"/>
        <label>1</label>
    </ligand>
</feature>
<dbReference type="AlphaFoldDB" id="F0YF22"/>
<dbReference type="Proteomes" id="UP000002729">
    <property type="component" value="Unassembled WGS sequence"/>
</dbReference>
<dbReference type="InterPro" id="IPR023088">
    <property type="entry name" value="PDEase"/>
</dbReference>
<dbReference type="KEGG" id="aaf:AURANDRAFT_29245"/>
<keyword evidence="7" id="KW-1185">Reference proteome</keyword>
<evidence type="ECO:0000256" key="2">
    <source>
        <dbReference type="ARBA" id="ARBA00022801"/>
    </source>
</evidence>
<gene>
    <name evidence="6" type="primary">PDE11</name>
    <name evidence="6" type="ORF">AURANDRAFT_29245</name>
</gene>
<dbReference type="PANTHER" id="PTHR11347">
    <property type="entry name" value="CYCLIC NUCLEOTIDE PHOSPHODIESTERASE"/>
    <property type="match status" value="1"/>
</dbReference>
<protein>
    <submittedName>
        <fullName evidence="6">Putative 3'5'-cyclic nucleotide phosphodiesterase</fullName>
    </submittedName>
</protein>
<dbReference type="EMBL" id="GL833135">
    <property type="protein sequence ID" value="EGB06352.1"/>
    <property type="molecule type" value="Genomic_DNA"/>
</dbReference>
<evidence type="ECO:0000256" key="1">
    <source>
        <dbReference type="ARBA" id="ARBA00022723"/>
    </source>
</evidence>
<keyword evidence="2" id="KW-0378">Hydrolase</keyword>
<reference evidence="6 7" key="1">
    <citation type="journal article" date="2011" name="Proc. Natl. Acad. Sci. U.S.A.">
        <title>Niche of harmful alga Aureococcus anophagefferens revealed through ecogenomics.</title>
        <authorList>
            <person name="Gobler C.J."/>
            <person name="Berry D.L."/>
            <person name="Dyhrman S.T."/>
            <person name="Wilhelm S.W."/>
            <person name="Salamov A."/>
            <person name="Lobanov A.V."/>
            <person name="Zhang Y."/>
            <person name="Collier J.L."/>
            <person name="Wurch L.L."/>
            <person name="Kustka A.B."/>
            <person name="Dill B.D."/>
            <person name="Shah M."/>
            <person name="VerBerkmoes N.C."/>
            <person name="Kuo A."/>
            <person name="Terry A."/>
            <person name="Pangilinan J."/>
            <person name="Lindquist E.A."/>
            <person name="Lucas S."/>
            <person name="Paulsen I.T."/>
            <person name="Hattenrath-Lehmann T.K."/>
            <person name="Talmage S.C."/>
            <person name="Walker E.A."/>
            <person name="Koch F."/>
            <person name="Burson A.M."/>
            <person name="Marcoval M.A."/>
            <person name="Tang Y.Z."/>
            <person name="Lecleir G.R."/>
            <person name="Coyne K.J."/>
            <person name="Berg G.M."/>
            <person name="Bertrand E.M."/>
            <person name="Saito M.A."/>
            <person name="Gladyshev V.N."/>
            <person name="Grigoriev I.V."/>
        </authorList>
    </citation>
    <scope>NUCLEOTIDE SEQUENCE [LARGE SCALE GENOMIC DNA]</scope>
    <source>
        <strain evidence="7">CCMP 1984</strain>
    </source>
</reference>
<dbReference type="RefSeq" id="XP_009038932.1">
    <property type="nucleotide sequence ID" value="XM_009040684.1"/>
</dbReference>
<evidence type="ECO:0000313" key="7">
    <source>
        <dbReference type="Proteomes" id="UP000002729"/>
    </source>
</evidence>
<feature type="binding site" evidence="4">
    <location>
        <position position="48"/>
    </location>
    <ligand>
        <name>Zn(2+)</name>
        <dbReference type="ChEBI" id="CHEBI:29105"/>
        <label>1</label>
    </ligand>
</feature>
<accession>F0YF22</accession>
<dbReference type="Gene3D" id="1.10.1300.10">
    <property type="entry name" value="3'5'-cyclic nucleotide phosphodiesterase, catalytic domain"/>
    <property type="match status" value="1"/>
</dbReference>
<feature type="active site" description="Proton donor" evidence="3">
    <location>
        <position position="7"/>
    </location>
</feature>
<proteinExistence type="predicted"/>
<feature type="binding site" evidence="4">
    <location>
        <position position="158"/>
    </location>
    <ligand>
        <name>Zn(2+)</name>
        <dbReference type="ChEBI" id="CHEBI:29105"/>
        <label>1</label>
    </ligand>
</feature>
<dbReference type="InterPro" id="IPR002073">
    <property type="entry name" value="PDEase_catalytic_dom"/>
</dbReference>
<dbReference type="Pfam" id="PF00233">
    <property type="entry name" value="PDEase_I"/>
    <property type="match status" value="1"/>
</dbReference>
<dbReference type="OrthoDB" id="189220at2759"/>
<dbReference type="PRINTS" id="PR00387">
    <property type="entry name" value="PDIESTERASE1"/>
</dbReference>
<dbReference type="SUPFAM" id="SSF109604">
    <property type="entry name" value="HD-domain/PDEase-like"/>
    <property type="match status" value="1"/>
</dbReference>
<organism evidence="7">
    <name type="scientific">Aureococcus anophagefferens</name>
    <name type="common">Harmful bloom alga</name>
    <dbReference type="NCBI Taxonomy" id="44056"/>
    <lineage>
        <taxon>Eukaryota</taxon>
        <taxon>Sar</taxon>
        <taxon>Stramenopiles</taxon>
        <taxon>Ochrophyta</taxon>
        <taxon>Pelagophyceae</taxon>
        <taxon>Pelagomonadales</taxon>
        <taxon>Pelagomonadaceae</taxon>
        <taxon>Aureococcus</taxon>
    </lineage>
</organism>
<dbReference type="GO" id="GO:0004114">
    <property type="term" value="F:3',5'-cyclic-nucleotide phosphodiesterase activity"/>
    <property type="evidence" value="ECO:0007669"/>
    <property type="project" value="InterPro"/>
</dbReference>
<dbReference type="GeneID" id="20220699"/>
<dbReference type="eggNOG" id="KOG3689">
    <property type="taxonomic scope" value="Eukaryota"/>
</dbReference>
<feature type="binding site" evidence="4">
    <location>
        <position position="48"/>
    </location>
    <ligand>
        <name>Zn(2+)</name>
        <dbReference type="ChEBI" id="CHEBI:29105"/>
        <label>2</label>
    </ligand>
</feature>
<feature type="binding site" evidence="4">
    <location>
        <position position="47"/>
    </location>
    <ligand>
        <name>Zn(2+)</name>
        <dbReference type="ChEBI" id="CHEBI:29105"/>
        <label>1</label>
    </ligand>
</feature>
<keyword evidence="1 4" id="KW-0479">Metal-binding</keyword>
<evidence type="ECO:0000313" key="6">
    <source>
        <dbReference type="EMBL" id="EGB06352.1"/>
    </source>
</evidence>